<dbReference type="PANTHER" id="PTHR33798">
    <property type="entry name" value="FLAVOPROTEIN OXYGENASE"/>
    <property type="match status" value="1"/>
</dbReference>
<organism evidence="6 7">
    <name type="scientific">Priestia veravalensis</name>
    <dbReference type="NCBI Taxonomy" id="1414648"/>
    <lineage>
        <taxon>Bacteria</taxon>
        <taxon>Bacillati</taxon>
        <taxon>Bacillota</taxon>
        <taxon>Bacilli</taxon>
        <taxon>Bacillales</taxon>
        <taxon>Bacillaceae</taxon>
        <taxon>Priestia</taxon>
    </lineage>
</organism>
<dbReference type="SUPFAM" id="SSF50475">
    <property type="entry name" value="FMN-binding split barrel"/>
    <property type="match status" value="1"/>
</dbReference>
<reference evidence="6 7" key="1">
    <citation type="submission" date="2015-11" db="EMBL/GenBank/DDBJ databases">
        <title>Bacillus caseinolyticus sp nov.</title>
        <authorList>
            <person name="Dastager S.G."/>
            <person name="Mawlankar R."/>
        </authorList>
    </citation>
    <scope>NUCLEOTIDE SEQUENCE [LARGE SCALE GENOMIC DNA]</scope>
    <source>
        <strain evidence="6 7">SGD-V-76</strain>
    </source>
</reference>
<gene>
    <name evidence="6" type="ORF">AS180_20870</name>
</gene>
<dbReference type="GO" id="GO:0016646">
    <property type="term" value="F:oxidoreductase activity, acting on the CH-NH group of donors, NAD or NADP as acceptor"/>
    <property type="evidence" value="ECO:0007669"/>
    <property type="project" value="UniProtKB-ARBA"/>
</dbReference>
<dbReference type="InterPro" id="IPR012349">
    <property type="entry name" value="Split_barrel_FMN-bd"/>
</dbReference>
<dbReference type="RefSeq" id="WP_025910326.1">
    <property type="nucleotide sequence ID" value="NZ_KQ758741.1"/>
</dbReference>
<comment type="caution">
    <text evidence="6">The sequence shown here is derived from an EMBL/GenBank/DDBJ whole genome shotgun (WGS) entry which is preliminary data.</text>
</comment>
<comment type="similarity">
    <text evidence="4">Belongs to the flavoredoxin family.</text>
</comment>
<dbReference type="Gene3D" id="2.30.110.10">
    <property type="entry name" value="Electron Transport, Fmn-binding Protein, Chain A"/>
    <property type="match status" value="1"/>
</dbReference>
<dbReference type="PANTHER" id="PTHR33798:SF5">
    <property type="entry name" value="FLAVIN REDUCTASE LIKE DOMAIN-CONTAINING PROTEIN"/>
    <property type="match status" value="1"/>
</dbReference>
<evidence type="ECO:0000256" key="3">
    <source>
        <dbReference type="ARBA" id="ARBA00022643"/>
    </source>
</evidence>
<evidence type="ECO:0000313" key="6">
    <source>
        <dbReference type="EMBL" id="KSU86046.1"/>
    </source>
</evidence>
<evidence type="ECO:0000256" key="2">
    <source>
        <dbReference type="ARBA" id="ARBA00022630"/>
    </source>
</evidence>
<keyword evidence="3" id="KW-0288">FMN</keyword>
<evidence type="ECO:0000313" key="7">
    <source>
        <dbReference type="Proteomes" id="UP000053681"/>
    </source>
</evidence>
<proteinExistence type="inferred from homology"/>
<dbReference type="GO" id="GO:0010181">
    <property type="term" value="F:FMN binding"/>
    <property type="evidence" value="ECO:0007669"/>
    <property type="project" value="InterPro"/>
</dbReference>
<evidence type="ECO:0000259" key="5">
    <source>
        <dbReference type="SMART" id="SM00903"/>
    </source>
</evidence>
<dbReference type="Proteomes" id="UP000053681">
    <property type="component" value="Unassembled WGS sequence"/>
</dbReference>
<protein>
    <recommendedName>
        <fullName evidence="5">Flavin reductase like domain-containing protein</fullName>
    </recommendedName>
</protein>
<comment type="cofactor">
    <cofactor evidence="1">
        <name>FMN</name>
        <dbReference type="ChEBI" id="CHEBI:58210"/>
    </cofactor>
</comment>
<keyword evidence="7" id="KW-1185">Reference proteome</keyword>
<keyword evidence="2" id="KW-0285">Flavoprotein</keyword>
<dbReference type="EMBL" id="LNQP01000127">
    <property type="protein sequence ID" value="KSU86046.1"/>
    <property type="molecule type" value="Genomic_DNA"/>
</dbReference>
<sequence length="202" mass="22344">MLSIDPSAQTERENYKFLTGSIIPRPIAFVTTQSSNGIVNAAPFSYFNIVSANPPMISISVQRKSGEMKDTARNIMEKKEFVIHIVDEDNVEQVNMTAANLPADESEIEVAKLMLTESEKISVPGVKEAKIRFECILEQAISLGEGEETSTDLLIGKVVQYHIEDQLYDKGRIDPHGLKAVSRLAGNDYAKLGKTFTIARPE</sequence>
<dbReference type="GeneID" id="93681906"/>
<evidence type="ECO:0000256" key="4">
    <source>
        <dbReference type="ARBA" id="ARBA00038054"/>
    </source>
</evidence>
<dbReference type="InterPro" id="IPR002563">
    <property type="entry name" value="Flavin_Rdtase-like_dom"/>
</dbReference>
<dbReference type="AlphaFoldDB" id="A0A0V8JG25"/>
<dbReference type="SMART" id="SM00903">
    <property type="entry name" value="Flavin_Reduct"/>
    <property type="match status" value="1"/>
</dbReference>
<accession>A0A0V8JG25</accession>
<name>A0A0V8JG25_9BACI</name>
<dbReference type="Pfam" id="PF01613">
    <property type="entry name" value="Flavin_Reduct"/>
    <property type="match status" value="1"/>
</dbReference>
<evidence type="ECO:0000256" key="1">
    <source>
        <dbReference type="ARBA" id="ARBA00001917"/>
    </source>
</evidence>
<feature type="domain" description="Flavin reductase like" evidence="5">
    <location>
        <begin position="20"/>
        <end position="176"/>
    </location>
</feature>